<reference evidence="2" key="1">
    <citation type="submission" date="2015-05" db="EMBL/GenBank/DDBJ databases">
        <authorList>
            <person name="Urmite Genomes"/>
        </authorList>
    </citation>
    <scope>NUCLEOTIDE SEQUENCE [LARGE SCALE GENOMIC DNA]</scope>
    <source>
        <strain evidence="2">LF1</strain>
    </source>
</reference>
<organism evidence="1 2">
    <name type="scientific">Neobacillus massiliamazoniensis</name>
    <dbReference type="NCBI Taxonomy" id="1499688"/>
    <lineage>
        <taxon>Bacteria</taxon>
        <taxon>Bacillati</taxon>
        <taxon>Bacillota</taxon>
        <taxon>Bacilli</taxon>
        <taxon>Bacillales</taxon>
        <taxon>Bacillaceae</taxon>
        <taxon>Neobacillus</taxon>
    </lineage>
</organism>
<gene>
    <name evidence="1" type="ORF">BN000_00077</name>
</gene>
<dbReference type="Proteomes" id="UP000199087">
    <property type="component" value="Unassembled WGS sequence"/>
</dbReference>
<accession>A0A0U1NQ73</accession>
<proteinExistence type="predicted"/>
<sequence length="34" mass="3641">MVGGLGDNIVTIIQTSPQAPDFSRGDRAFFTKNS</sequence>
<protein>
    <submittedName>
        <fullName evidence="1">Uncharacterized protein</fullName>
    </submittedName>
</protein>
<evidence type="ECO:0000313" key="2">
    <source>
        <dbReference type="Proteomes" id="UP000199087"/>
    </source>
</evidence>
<dbReference type="STRING" id="1499688.BN000_00077"/>
<name>A0A0U1NQ73_9BACI</name>
<keyword evidence="2" id="KW-1185">Reference proteome</keyword>
<dbReference type="EMBL" id="CVRB01000001">
    <property type="protein sequence ID" value="CRK80196.1"/>
    <property type="molecule type" value="Genomic_DNA"/>
</dbReference>
<dbReference type="AlphaFoldDB" id="A0A0U1NQ73"/>
<evidence type="ECO:0000313" key="1">
    <source>
        <dbReference type="EMBL" id="CRK80196.1"/>
    </source>
</evidence>